<dbReference type="GO" id="GO:0071949">
    <property type="term" value="F:FAD binding"/>
    <property type="evidence" value="ECO:0007669"/>
    <property type="project" value="InterPro"/>
</dbReference>
<dbReference type="InterPro" id="IPR016171">
    <property type="entry name" value="Vanillyl_alc_oxidase_C-sub2"/>
</dbReference>
<keyword evidence="5" id="KW-0809">Transit peptide</keyword>
<proteinExistence type="inferred from homology"/>
<dbReference type="Gene3D" id="3.30.465.10">
    <property type="match status" value="1"/>
</dbReference>
<evidence type="ECO:0000256" key="4">
    <source>
        <dbReference type="ARBA" id="ARBA00022827"/>
    </source>
</evidence>
<evidence type="ECO:0000256" key="2">
    <source>
        <dbReference type="ARBA" id="ARBA00008000"/>
    </source>
</evidence>
<evidence type="ECO:0000313" key="9">
    <source>
        <dbReference type="EMBL" id="CAA9432298.1"/>
    </source>
</evidence>
<evidence type="ECO:0000259" key="8">
    <source>
        <dbReference type="PROSITE" id="PS51387"/>
    </source>
</evidence>
<keyword evidence="4" id="KW-0274">FAD</keyword>
<dbReference type="InterPro" id="IPR036318">
    <property type="entry name" value="FAD-bd_PCMH-like_sf"/>
</dbReference>
<accession>A0A6J4QA12</accession>
<evidence type="ECO:0000256" key="1">
    <source>
        <dbReference type="ARBA" id="ARBA00001974"/>
    </source>
</evidence>
<name>A0A6J4QA12_9BACT</name>
<dbReference type="InterPro" id="IPR016166">
    <property type="entry name" value="FAD-bd_PCMH"/>
</dbReference>
<dbReference type="GO" id="GO:0008720">
    <property type="term" value="F:D-lactate dehydrogenase (NAD+) activity"/>
    <property type="evidence" value="ECO:0007669"/>
    <property type="project" value="TreeGrafter"/>
</dbReference>
<evidence type="ECO:0000256" key="3">
    <source>
        <dbReference type="ARBA" id="ARBA00022630"/>
    </source>
</evidence>
<protein>
    <recommendedName>
        <fullName evidence="7">D-lactate dehydrogenase (cytochrome)</fullName>
        <ecNumber evidence="7">1.1.2.4</ecNumber>
    </recommendedName>
</protein>
<dbReference type="SUPFAM" id="SSF56176">
    <property type="entry name" value="FAD-binding/transporter-associated domain-like"/>
    <property type="match status" value="1"/>
</dbReference>
<keyword evidence="3" id="KW-0285">Flavoprotein</keyword>
<evidence type="ECO:0000256" key="7">
    <source>
        <dbReference type="ARBA" id="ARBA00038897"/>
    </source>
</evidence>
<dbReference type="SUPFAM" id="SSF55103">
    <property type="entry name" value="FAD-linked oxidases, C-terminal domain"/>
    <property type="match status" value="1"/>
</dbReference>
<dbReference type="PANTHER" id="PTHR11748:SF111">
    <property type="entry name" value="D-LACTATE DEHYDROGENASE, MITOCHONDRIAL-RELATED"/>
    <property type="match status" value="1"/>
</dbReference>
<dbReference type="PANTHER" id="PTHR11748">
    <property type="entry name" value="D-LACTATE DEHYDROGENASE"/>
    <property type="match status" value="1"/>
</dbReference>
<dbReference type="InterPro" id="IPR016167">
    <property type="entry name" value="FAD-bd_PCMH_sub1"/>
</dbReference>
<dbReference type="GO" id="GO:0004458">
    <property type="term" value="F:D-lactate dehydrogenase (cytochrome) activity"/>
    <property type="evidence" value="ECO:0007669"/>
    <property type="project" value="UniProtKB-EC"/>
</dbReference>
<gene>
    <name evidence="9" type="ORF">AVDCRST_MAG74-3811</name>
</gene>
<organism evidence="9">
    <name type="scientific">uncultured Pyrinomonadaceae bacterium</name>
    <dbReference type="NCBI Taxonomy" id="2283094"/>
    <lineage>
        <taxon>Bacteria</taxon>
        <taxon>Pseudomonadati</taxon>
        <taxon>Acidobacteriota</taxon>
        <taxon>Blastocatellia</taxon>
        <taxon>Blastocatellales</taxon>
        <taxon>Pyrinomonadaceae</taxon>
        <taxon>environmental samples</taxon>
    </lineage>
</organism>
<dbReference type="Pfam" id="PF01565">
    <property type="entry name" value="FAD_binding_4"/>
    <property type="match status" value="1"/>
</dbReference>
<feature type="domain" description="FAD-binding PCMH-type" evidence="8">
    <location>
        <begin position="21"/>
        <end position="232"/>
    </location>
</feature>
<dbReference type="InterPro" id="IPR006094">
    <property type="entry name" value="Oxid_FAD_bind_N"/>
</dbReference>
<evidence type="ECO:0000256" key="6">
    <source>
        <dbReference type="ARBA" id="ARBA00023002"/>
    </source>
</evidence>
<sequence>MQVKTQKDELENYLIDASNLAGGFSEKLFIPETNDEIAEILQEANARKIHVTVSGARTGTVGGAIPFGGWVISLEKFNRIKEINEDYAVVESGVILTDLQRAVEARNLFYPPDPTEWSCQIGGTIATNASGARSFKYGATRDYVRRLSIVLPNGDFLNLRRGEAFSNNGFVELATESGKTIRVKLPTYDAPNVRKNAAGYFAAERLDAIDLFVGSEGTLSVITEIELTLLEKPAGFLSGVVFFKDETDLLNFVDEARRISFETRKRNASILLANSSQQDAGVPTIDATVLEYFDENSLKFIKEKFPETPEDVRGAIFFEQETVEENEDGLFEQWNNLLEKHRAEIDDSWFTTSERDLIKMREFRHALPVAVNERVVKNRQRKIGTDMAVPDERFASFLKFYKQKLNESRLDYVIFGHIGDNHLHANILPKTDDEAQKAKHLYGRFIAQAIMLGGTISAEHGIGKLKSKYLYVQYGERYLNEMAELKRAFDPNGILGRGNMFDAKFFT</sequence>
<dbReference type="InterPro" id="IPR004113">
    <property type="entry name" value="FAD-bd_oxidored_4_C"/>
</dbReference>
<reference evidence="9" key="1">
    <citation type="submission" date="2020-02" db="EMBL/GenBank/DDBJ databases">
        <authorList>
            <person name="Meier V. D."/>
        </authorList>
    </citation>
    <scope>NUCLEOTIDE SEQUENCE</scope>
    <source>
        <strain evidence="9">AVDCRST_MAG74</strain>
    </source>
</reference>
<dbReference type="AlphaFoldDB" id="A0A6J4QA12"/>
<dbReference type="InterPro" id="IPR016164">
    <property type="entry name" value="FAD-linked_Oxase-like_C"/>
</dbReference>
<dbReference type="Pfam" id="PF02913">
    <property type="entry name" value="FAD-oxidase_C"/>
    <property type="match status" value="1"/>
</dbReference>
<dbReference type="Gene3D" id="1.10.45.10">
    <property type="entry name" value="Vanillyl-alcohol Oxidase, Chain A, domain 4"/>
    <property type="match status" value="1"/>
</dbReference>
<dbReference type="PROSITE" id="PS51387">
    <property type="entry name" value="FAD_PCMH"/>
    <property type="match status" value="1"/>
</dbReference>
<dbReference type="InterPro" id="IPR016169">
    <property type="entry name" value="FAD-bd_PCMH_sub2"/>
</dbReference>
<dbReference type="EC" id="1.1.2.4" evidence="7"/>
<comment type="cofactor">
    <cofactor evidence="1">
        <name>FAD</name>
        <dbReference type="ChEBI" id="CHEBI:57692"/>
    </cofactor>
</comment>
<dbReference type="EMBL" id="CADCUR010000311">
    <property type="protein sequence ID" value="CAA9432298.1"/>
    <property type="molecule type" value="Genomic_DNA"/>
</dbReference>
<dbReference type="Gene3D" id="3.30.43.10">
    <property type="entry name" value="Uridine Diphospho-n-acetylenolpyruvylglucosamine Reductase, domain 2"/>
    <property type="match status" value="1"/>
</dbReference>
<evidence type="ECO:0000256" key="5">
    <source>
        <dbReference type="ARBA" id="ARBA00022946"/>
    </source>
</evidence>
<keyword evidence="6 9" id="KW-0560">Oxidoreductase</keyword>
<dbReference type="Gene3D" id="3.30.70.2740">
    <property type="match status" value="1"/>
</dbReference>
<comment type="similarity">
    <text evidence="2">Belongs to the FAD-binding oxidoreductase/transferase type 4 family.</text>
</comment>
<dbReference type="GO" id="GO:1903457">
    <property type="term" value="P:lactate catabolic process"/>
    <property type="evidence" value="ECO:0007669"/>
    <property type="project" value="TreeGrafter"/>
</dbReference>